<name>A0A975BNU5_9BACT</name>
<dbReference type="Proteomes" id="UP000663722">
    <property type="component" value="Chromosome"/>
</dbReference>
<evidence type="ECO:0000313" key="1">
    <source>
        <dbReference type="EMBL" id="QTA88623.1"/>
    </source>
</evidence>
<sequence length="53" mass="6351">MISSGYENLRLSSYRKKPNFFAIHRKKLNFLFNYLIVPSVKFHSFQIEVSLKL</sequence>
<evidence type="ECO:0000313" key="2">
    <source>
        <dbReference type="Proteomes" id="UP000663722"/>
    </source>
</evidence>
<accession>A0A975BNU5</accession>
<reference evidence="1" key="1">
    <citation type="journal article" date="2021" name="Microb. Physiol.">
        <title>Proteogenomic Insights into the Physiology of Marine, Sulfate-Reducing, Filamentous Desulfonema limicola and Desulfonema magnum.</title>
        <authorList>
            <person name="Schnaars V."/>
            <person name="Wohlbrand L."/>
            <person name="Scheve S."/>
            <person name="Hinrichs C."/>
            <person name="Reinhardt R."/>
            <person name="Rabus R."/>
        </authorList>
    </citation>
    <scope>NUCLEOTIDE SEQUENCE</scope>
    <source>
        <strain evidence="1">4be13</strain>
    </source>
</reference>
<protein>
    <submittedName>
        <fullName evidence="1">Uncharacterized protein</fullName>
    </submittedName>
</protein>
<keyword evidence="2" id="KW-1185">Reference proteome</keyword>
<dbReference type="AlphaFoldDB" id="A0A975BNU5"/>
<gene>
    <name evidence="1" type="ORF">dnm_046700</name>
</gene>
<dbReference type="KEGG" id="dmm:dnm_046700"/>
<organism evidence="1 2">
    <name type="scientific">Desulfonema magnum</name>
    <dbReference type="NCBI Taxonomy" id="45655"/>
    <lineage>
        <taxon>Bacteria</taxon>
        <taxon>Pseudomonadati</taxon>
        <taxon>Thermodesulfobacteriota</taxon>
        <taxon>Desulfobacteria</taxon>
        <taxon>Desulfobacterales</taxon>
        <taxon>Desulfococcaceae</taxon>
        <taxon>Desulfonema</taxon>
    </lineage>
</organism>
<dbReference type="EMBL" id="CP061800">
    <property type="protein sequence ID" value="QTA88623.1"/>
    <property type="molecule type" value="Genomic_DNA"/>
</dbReference>
<proteinExistence type="predicted"/>